<comment type="similarity">
    <text evidence="2 5">Belongs to the Nudix hydrolase family.</text>
</comment>
<dbReference type="InterPro" id="IPR020084">
    <property type="entry name" value="NUDIX_hydrolase_CS"/>
</dbReference>
<gene>
    <name evidence="8" type="ORF">GCM10022236_50110</name>
</gene>
<dbReference type="Pfam" id="PF00293">
    <property type="entry name" value="NUDIX"/>
    <property type="match status" value="1"/>
</dbReference>
<organism evidence="8 9">
    <name type="scientific">Microlunatus ginsengisoli</name>
    <dbReference type="NCBI Taxonomy" id="363863"/>
    <lineage>
        <taxon>Bacteria</taxon>
        <taxon>Bacillati</taxon>
        <taxon>Actinomycetota</taxon>
        <taxon>Actinomycetes</taxon>
        <taxon>Propionibacteriales</taxon>
        <taxon>Propionibacteriaceae</taxon>
        <taxon>Microlunatus</taxon>
    </lineage>
</organism>
<sequence length="188" mass="21215">MSDPELERTYVPVDDPADRPRKNRSTVRVILIDPKAGRTLLFEDSDPGVEGSRWWVTPGGGIDPGESERAAAVREVAEETGCVLAPDRLIGPIANRHVVHGYSDQVIEQDEAFYVAFLDQFAVDTSAHTADEQFTILSHRWWSHDDLRHTDDWIWPHELVELWSLAGEPGRWPVNLGVQEESTVLDTH</sequence>
<accession>A0ABP7AW82</accession>
<evidence type="ECO:0000313" key="9">
    <source>
        <dbReference type="Proteomes" id="UP001501490"/>
    </source>
</evidence>
<evidence type="ECO:0000256" key="5">
    <source>
        <dbReference type="RuleBase" id="RU003476"/>
    </source>
</evidence>
<proteinExistence type="inferred from homology"/>
<keyword evidence="9" id="KW-1185">Reference proteome</keyword>
<dbReference type="PANTHER" id="PTHR43046">
    <property type="entry name" value="GDP-MANNOSE MANNOSYL HYDROLASE"/>
    <property type="match status" value="1"/>
</dbReference>
<dbReference type="PROSITE" id="PS00893">
    <property type="entry name" value="NUDIX_BOX"/>
    <property type="match status" value="1"/>
</dbReference>
<protein>
    <recommendedName>
        <fullName evidence="7">Nudix hydrolase domain-containing protein</fullName>
    </recommendedName>
</protein>
<keyword evidence="3 5" id="KW-0378">Hydrolase</keyword>
<dbReference type="CDD" id="cd04685">
    <property type="entry name" value="NUDIX_Hydrolase"/>
    <property type="match status" value="1"/>
</dbReference>
<comment type="cofactor">
    <cofactor evidence="1">
        <name>Mg(2+)</name>
        <dbReference type="ChEBI" id="CHEBI:18420"/>
    </cofactor>
</comment>
<feature type="region of interest" description="Disordered" evidence="6">
    <location>
        <begin position="1"/>
        <end position="22"/>
    </location>
</feature>
<dbReference type="Gene3D" id="3.90.79.10">
    <property type="entry name" value="Nucleoside Triphosphate Pyrophosphohydrolase"/>
    <property type="match status" value="1"/>
</dbReference>
<dbReference type="SUPFAM" id="SSF55811">
    <property type="entry name" value="Nudix"/>
    <property type="match status" value="1"/>
</dbReference>
<reference evidence="9" key="1">
    <citation type="journal article" date="2019" name="Int. J. Syst. Evol. Microbiol.">
        <title>The Global Catalogue of Microorganisms (GCM) 10K type strain sequencing project: providing services to taxonomists for standard genome sequencing and annotation.</title>
        <authorList>
            <consortium name="The Broad Institute Genomics Platform"/>
            <consortium name="The Broad Institute Genome Sequencing Center for Infectious Disease"/>
            <person name="Wu L."/>
            <person name="Ma J."/>
        </authorList>
    </citation>
    <scope>NUCLEOTIDE SEQUENCE [LARGE SCALE GENOMIC DNA]</scope>
    <source>
        <strain evidence="9">JCM 16929</strain>
    </source>
</reference>
<dbReference type="PANTHER" id="PTHR43046:SF12">
    <property type="entry name" value="GDP-MANNOSE MANNOSYL HYDROLASE"/>
    <property type="match status" value="1"/>
</dbReference>
<evidence type="ECO:0000313" key="8">
    <source>
        <dbReference type="EMBL" id="GAA3641416.1"/>
    </source>
</evidence>
<dbReference type="InterPro" id="IPR015797">
    <property type="entry name" value="NUDIX_hydrolase-like_dom_sf"/>
</dbReference>
<evidence type="ECO:0000256" key="4">
    <source>
        <dbReference type="ARBA" id="ARBA00022842"/>
    </source>
</evidence>
<evidence type="ECO:0000259" key="7">
    <source>
        <dbReference type="PROSITE" id="PS51462"/>
    </source>
</evidence>
<evidence type="ECO:0000256" key="1">
    <source>
        <dbReference type="ARBA" id="ARBA00001946"/>
    </source>
</evidence>
<evidence type="ECO:0000256" key="6">
    <source>
        <dbReference type="SAM" id="MobiDB-lite"/>
    </source>
</evidence>
<dbReference type="InterPro" id="IPR020476">
    <property type="entry name" value="Nudix_hydrolase"/>
</dbReference>
<keyword evidence="4" id="KW-0460">Magnesium</keyword>
<feature type="domain" description="Nudix hydrolase" evidence="7">
    <location>
        <begin position="22"/>
        <end position="165"/>
    </location>
</feature>
<evidence type="ECO:0000256" key="2">
    <source>
        <dbReference type="ARBA" id="ARBA00005582"/>
    </source>
</evidence>
<dbReference type="Proteomes" id="UP001501490">
    <property type="component" value="Unassembled WGS sequence"/>
</dbReference>
<comment type="caution">
    <text evidence="8">The sequence shown here is derived from an EMBL/GenBank/DDBJ whole genome shotgun (WGS) entry which is preliminary data.</text>
</comment>
<dbReference type="PROSITE" id="PS51462">
    <property type="entry name" value="NUDIX"/>
    <property type="match status" value="1"/>
</dbReference>
<dbReference type="EMBL" id="BAABAB010000051">
    <property type="protein sequence ID" value="GAA3641416.1"/>
    <property type="molecule type" value="Genomic_DNA"/>
</dbReference>
<dbReference type="RefSeq" id="WP_344809827.1">
    <property type="nucleotide sequence ID" value="NZ_BAABAB010000051.1"/>
</dbReference>
<dbReference type="InterPro" id="IPR000086">
    <property type="entry name" value="NUDIX_hydrolase_dom"/>
</dbReference>
<evidence type="ECO:0000256" key="3">
    <source>
        <dbReference type="ARBA" id="ARBA00022801"/>
    </source>
</evidence>
<dbReference type="PRINTS" id="PR00502">
    <property type="entry name" value="NUDIXFAMILY"/>
</dbReference>
<name>A0ABP7AW82_9ACTN</name>